<evidence type="ECO:0000313" key="2">
    <source>
        <dbReference type="EMBL" id="KAG2425681.1"/>
    </source>
</evidence>
<feature type="region of interest" description="Disordered" evidence="1">
    <location>
        <begin position="179"/>
        <end position="240"/>
    </location>
</feature>
<dbReference type="GO" id="GO:0045046">
    <property type="term" value="P:protein import into peroxisome membrane"/>
    <property type="evidence" value="ECO:0007669"/>
    <property type="project" value="TreeGrafter"/>
</dbReference>
<dbReference type="AlphaFoldDB" id="A0A835VUI2"/>
<dbReference type="Gene3D" id="1.20.120.900">
    <property type="entry name" value="Pex19, mPTS binding domain"/>
    <property type="match status" value="1"/>
</dbReference>
<sequence>MEANLDDLLQEALADFDDATIKSVTPVPAQAAPAAGSEQQAPVSTVTPLASSSAATKEESATSAAAPTAPKPAGPKGLGLGLGPAGADPLGRKGPRKAGGAASSTVTQPGEQPGPSGISAEAGKAAAALPSKPLNPEAQKLADDLLSLIQEAGLGGGPDDASALAGDLAGLLGGVGGAGAAGPGSSSGSTASGRGASGAAGPAGSADDDPLAKLFGRILGGMPPPGAAGGGADADAGPPPEFAVLLQQMMGAGGLGLGGEGGPEALGMGTAMGGMPAGAPPDLAALLGAAAAGADVRGAGPAGPSGRRPGAGGSAAGPMDEDDALASSRLAGLAQHTMKTVSKQAKATRGHVEGGGAAAAQGGGVAGGAGMGGLAQILQELGGLGAAAGGGGGEGGEGGGPPGGVNMMVDFIMQHLLSKDVLYGPLKEIRDRYPPWLEAHSGKLPAEEYGRYVAQYEAVQRVCEHYEKAPADYAKLMDLIQEMQTYGDPPGDIVEEMTGGAGRDLTTALANADADEGPSQPSLEELNGELNNCKMQ</sequence>
<reference evidence="2" key="1">
    <citation type="journal article" date="2020" name="bioRxiv">
        <title>Comparative genomics of Chlamydomonas.</title>
        <authorList>
            <person name="Craig R.J."/>
            <person name="Hasan A.R."/>
            <person name="Ness R.W."/>
            <person name="Keightley P.D."/>
        </authorList>
    </citation>
    <scope>NUCLEOTIDE SEQUENCE</scope>
    <source>
        <strain evidence="2">SAG 7.73</strain>
    </source>
</reference>
<dbReference type="Proteomes" id="UP000650467">
    <property type="component" value="Unassembled WGS sequence"/>
</dbReference>
<gene>
    <name evidence="2" type="ORF">HXX76_013523</name>
</gene>
<dbReference type="OrthoDB" id="21292at2759"/>
<protein>
    <submittedName>
        <fullName evidence="2">Uncharacterized protein</fullName>
    </submittedName>
</protein>
<feature type="region of interest" description="Disordered" evidence="1">
    <location>
        <begin position="28"/>
        <end position="138"/>
    </location>
</feature>
<feature type="compositionally biased region" description="Low complexity" evidence="1">
    <location>
        <begin position="183"/>
        <end position="205"/>
    </location>
</feature>
<dbReference type="PANTHER" id="PTHR12774:SF2">
    <property type="entry name" value="PEROXISOMAL BIOGENESIS FACTOR 19"/>
    <property type="match status" value="1"/>
</dbReference>
<dbReference type="Pfam" id="PF04614">
    <property type="entry name" value="Pex19"/>
    <property type="match status" value="1"/>
</dbReference>
<dbReference type="GO" id="GO:0033328">
    <property type="term" value="F:peroxisome membrane targeting sequence binding"/>
    <property type="evidence" value="ECO:0007669"/>
    <property type="project" value="TreeGrafter"/>
</dbReference>
<keyword evidence="3" id="KW-1185">Reference proteome</keyword>
<proteinExistence type="predicted"/>
<feature type="region of interest" description="Disordered" evidence="1">
    <location>
        <begin position="510"/>
        <end position="536"/>
    </location>
</feature>
<feature type="compositionally biased region" description="Low complexity" evidence="1">
    <location>
        <begin position="295"/>
        <end position="308"/>
    </location>
</feature>
<organism evidence="2 3">
    <name type="scientific">Chlamydomonas incerta</name>
    <dbReference type="NCBI Taxonomy" id="51695"/>
    <lineage>
        <taxon>Eukaryota</taxon>
        <taxon>Viridiplantae</taxon>
        <taxon>Chlorophyta</taxon>
        <taxon>core chlorophytes</taxon>
        <taxon>Chlorophyceae</taxon>
        <taxon>CS clade</taxon>
        <taxon>Chlamydomonadales</taxon>
        <taxon>Chlamydomonadaceae</taxon>
        <taxon>Chlamydomonas</taxon>
    </lineage>
</organism>
<feature type="region of interest" description="Disordered" evidence="1">
    <location>
        <begin position="295"/>
        <end position="321"/>
    </location>
</feature>
<feature type="compositionally biased region" description="Low complexity" evidence="1">
    <location>
        <begin position="50"/>
        <end position="68"/>
    </location>
</feature>
<dbReference type="PANTHER" id="PTHR12774">
    <property type="entry name" value="PEROXISOMAL BIOGENESIS FACTOR 19"/>
    <property type="match status" value="1"/>
</dbReference>
<evidence type="ECO:0000313" key="3">
    <source>
        <dbReference type="Proteomes" id="UP000650467"/>
    </source>
</evidence>
<feature type="compositionally biased region" description="Low complexity" evidence="1">
    <location>
        <begin position="28"/>
        <end position="42"/>
    </location>
</feature>
<dbReference type="InterPro" id="IPR006708">
    <property type="entry name" value="Pex19"/>
</dbReference>
<accession>A0A835VUI2</accession>
<dbReference type="InterPro" id="IPR038322">
    <property type="entry name" value="Pex19_C_sf"/>
</dbReference>
<evidence type="ECO:0000256" key="1">
    <source>
        <dbReference type="SAM" id="MobiDB-lite"/>
    </source>
</evidence>
<dbReference type="EMBL" id="JAEHOC010000053">
    <property type="protein sequence ID" value="KAG2425681.1"/>
    <property type="molecule type" value="Genomic_DNA"/>
</dbReference>
<name>A0A835VUI2_CHLIN</name>
<comment type="caution">
    <text evidence="2">The sequence shown here is derived from an EMBL/GenBank/DDBJ whole genome shotgun (WGS) entry which is preliminary data.</text>
</comment>
<dbReference type="GO" id="GO:0005778">
    <property type="term" value="C:peroxisomal membrane"/>
    <property type="evidence" value="ECO:0007669"/>
    <property type="project" value="TreeGrafter"/>
</dbReference>